<sequence length="156" mass="17430">MKFKFLIPIVALFFLTSCNVNNDDDLDALNQQQELQIYQWHLTNVSGGVDGIDIDFEADTIIWVFSVDFVGNGNLEVENNNTDDTLEDGLDTGTYPVSIPVYDNQSILFVDGNEFAGVVTPTEQDLIMNQNIKSTGETSSDGFIYTFKRKIVVESN</sequence>
<dbReference type="Proteomes" id="UP000251545">
    <property type="component" value="Unassembled WGS sequence"/>
</dbReference>
<reference evidence="7" key="1">
    <citation type="journal article" date="2014" name="Genome Announc.">
        <title>Draft Genome Sequence of Marine Flavobacterium Jejuia pallidilutea Strain 11shimoA1 and Pigmentation Mutants.</title>
        <authorList>
            <person name="Takatani N."/>
            <person name="Nakanishi M."/>
            <person name="Meirelles P."/>
            <person name="Mino S."/>
            <person name="Suda W."/>
            <person name="Oshima K."/>
            <person name="Hattori M."/>
            <person name="Ohkuma M."/>
            <person name="Hosokawa M."/>
            <person name="Miyashita K."/>
            <person name="Thompson F.L."/>
            <person name="Niwa A."/>
            <person name="Sawabe T."/>
            <person name="Sawabe T."/>
        </authorList>
    </citation>
    <scope>NUCLEOTIDE SEQUENCE [LARGE SCALE GENOMIC DNA]</scope>
    <source>
        <strain evidence="7">JCM 19538</strain>
    </source>
</reference>
<dbReference type="PROSITE" id="PS51257">
    <property type="entry name" value="PROKAR_LIPOPROTEIN"/>
    <property type="match status" value="1"/>
</dbReference>
<evidence type="ECO:0000313" key="2">
    <source>
        <dbReference type="EMBL" id="GAL69048.1"/>
    </source>
</evidence>
<evidence type="ECO:0000313" key="5">
    <source>
        <dbReference type="EMBL" id="PQV49044.1"/>
    </source>
</evidence>
<proteinExistence type="predicted"/>
<evidence type="ECO:0008006" key="9">
    <source>
        <dbReference type="Google" id="ProtNLM"/>
    </source>
</evidence>
<dbReference type="EMBL" id="BBNR01000034">
    <property type="protein sequence ID" value="GAL69048.1"/>
    <property type="molecule type" value="Genomic_DNA"/>
</dbReference>
<dbReference type="Proteomes" id="UP000029646">
    <property type="component" value="Unassembled WGS sequence"/>
</dbReference>
<dbReference type="EMBL" id="BBNY01000070">
    <property type="protein sequence ID" value="GAL90146.1"/>
    <property type="molecule type" value="Genomic_DNA"/>
</dbReference>
<accession>A0A090VYQ3</accession>
<dbReference type="OrthoDB" id="1201884at2"/>
<dbReference type="Proteomes" id="UP000029641">
    <property type="component" value="Unassembled WGS sequence"/>
</dbReference>
<feature type="signal peptide" evidence="1">
    <location>
        <begin position="1"/>
        <end position="22"/>
    </location>
</feature>
<evidence type="ECO:0000313" key="7">
    <source>
        <dbReference type="Proteomes" id="UP000030184"/>
    </source>
</evidence>
<dbReference type="RefSeq" id="WP_042246875.1">
    <property type="nucleotide sequence ID" value="NZ_BBNR01000034.1"/>
</dbReference>
<comment type="caution">
    <text evidence="2">The sequence shown here is derived from an EMBL/GenBank/DDBJ whole genome shotgun (WGS) entry which is preliminary data.</text>
</comment>
<feature type="chain" id="PRO_5007382788" description="Lipocalin-like domain-containing protein" evidence="1">
    <location>
        <begin position="23"/>
        <end position="156"/>
    </location>
</feature>
<organism evidence="2 6">
    <name type="scientific">Jejuia pallidilutea</name>
    <dbReference type="NCBI Taxonomy" id="504487"/>
    <lineage>
        <taxon>Bacteria</taxon>
        <taxon>Pseudomonadati</taxon>
        <taxon>Bacteroidota</taxon>
        <taxon>Flavobacteriia</taxon>
        <taxon>Flavobacteriales</taxon>
        <taxon>Flavobacteriaceae</taxon>
        <taxon>Jejuia</taxon>
    </lineage>
</organism>
<reference evidence="5 8" key="2">
    <citation type="submission" date="2018-02" db="EMBL/GenBank/DDBJ databases">
        <title>Genomic Encyclopedia of Archaeal and Bacterial Type Strains, Phase II (KMG-II): from individual species to whole genera.</title>
        <authorList>
            <person name="Goeker M."/>
        </authorList>
    </citation>
    <scope>NUCLEOTIDE SEQUENCE [LARGE SCALE GENOMIC DNA]</scope>
    <source>
        <strain evidence="5 8">DSM 21165</strain>
    </source>
</reference>
<keyword evidence="7" id="KW-1185">Reference proteome</keyword>
<protein>
    <recommendedName>
        <fullName evidence="9">Lipocalin-like domain-containing protein</fullName>
    </recommendedName>
</protein>
<evidence type="ECO:0000313" key="4">
    <source>
        <dbReference type="EMBL" id="GAL90146.1"/>
    </source>
</evidence>
<dbReference type="EMBL" id="BBNS01000031">
    <property type="protein sequence ID" value="GAL72793.1"/>
    <property type="molecule type" value="Genomic_DNA"/>
</dbReference>
<name>A0A090VYQ3_9FLAO</name>
<evidence type="ECO:0000313" key="3">
    <source>
        <dbReference type="EMBL" id="GAL72793.1"/>
    </source>
</evidence>
<evidence type="ECO:0000313" key="8">
    <source>
        <dbReference type="Proteomes" id="UP000251545"/>
    </source>
</evidence>
<evidence type="ECO:0000313" key="6">
    <source>
        <dbReference type="Proteomes" id="UP000029641"/>
    </source>
</evidence>
<dbReference type="EMBL" id="PVEO01000004">
    <property type="protein sequence ID" value="PQV49044.1"/>
    <property type="molecule type" value="Genomic_DNA"/>
</dbReference>
<evidence type="ECO:0000256" key="1">
    <source>
        <dbReference type="SAM" id="SignalP"/>
    </source>
</evidence>
<keyword evidence="1" id="KW-0732">Signal</keyword>
<dbReference type="Proteomes" id="UP000030184">
    <property type="component" value="Unassembled WGS sequence"/>
</dbReference>
<gene>
    <name evidence="5" type="ORF">CLV33_104252</name>
    <name evidence="2" type="ORF">JCM19301_1670</name>
    <name evidence="3" type="ORF">JCM19302_1370</name>
    <name evidence="4" type="ORF">JCM19538_613</name>
</gene>
<dbReference type="AlphaFoldDB" id="A0A090VYQ3"/>